<comment type="caution">
    <text evidence="3">The sequence shown here is derived from an EMBL/GenBank/DDBJ whole genome shotgun (WGS) entry which is preliminary data.</text>
</comment>
<sequence length="147" mass="16363">MTNPEDITDPTTAMNMALALMAKAFKLNYSTPTNNNQRISSNPRNMQIAQPGMNIGQYRQMQMVGGNVGNQFRQYAGQNAWSPAGYNDVIGNQNQIRNGNLVAARAEGNAAGQNENQIRCYNCRGVGHYARNCTVRPRRRYAAYLQT</sequence>
<dbReference type="Pfam" id="PF00098">
    <property type="entry name" value="zf-CCHC"/>
    <property type="match status" value="1"/>
</dbReference>
<dbReference type="AlphaFoldDB" id="A0A699RZQ8"/>
<keyword evidence="1" id="KW-0479">Metal-binding</keyword>
<keyword evidence="1" id="KW-0862">Zinc</keyword>
<dbReference type="EMBL" id="BKCJ011127264">
    <property type="protein sequence ID" value="GFC90606.1"/>
    <property type="molecule type" value="Genomic_DNA"/>
</dbReference>
<organism evidence="3">
    <name type="scientific">Tanacetum cinerariifolium</name>
    <name type="common">Dalmatian daisy</name>
    <name type="synonym">Chrysanthemum cinerariifolium</name>
    <dbReference type="NCBI Taxonomy" id="118510"/>
    <lineage>
        <taxon>Eukaryota</taxon>
        <taxon>Viridiplantae</taxon>
        <taxon>Streptophyta</taxon>
        <taxon>Embryophyta</taxon>
        <taxon>Tracheophyta</taxon>
        <taxon>Spermatophyta</taxon>
        <taxon>Magnoliopsida</taxon>
        <taxon>eudicotyledons</taxon>
        <taxon>Gunneridae</taxon>
        <taxon>Pentapetalae</taxon>
        <taxon>asterids</taxon>
        <taxon>campanulids</taxon>
        <taxon>Asterales</taxon>
        <taxon>Asteraceae</taxon>
        <taxon>Asteroideae</taxon>
        <taxon>Anthemideae</taxon>
        <taxon>Anthemidinae</taxon>
        <taxon>Tanacetum</taxon>
    </lineage>
</organism>
<dbReference type="InterPro" id="IPR001878">
    <property type="entry name" value="Znf_CCHC"/>
</dbReference>
<reference evidence="3" key="1">
    <citation type="journal article" date="2019" name="Sci. Rep.">
        <title>Draft genome of Tanacetum cinerariifolium, the natural source of mosquito coil.</title>
        <authorList>
            <person name="Yamashiro T."/>
            <person name="Shiraishi A."/>
            <person name="Satake H."/>
            <person name="Nakayama K."/>
        </authorList>
    </citation>
    <scope>NUCLEOTIDE SEQUENCE</scope>
</reference>
<keyword evidence="1" id="KW-0863">Zinc-finger</keyword>
<dbReference type="GO" id="GO:0003676">
    <property type="term" value="F:nucleic acid binding"/>
    <property type="evidence" value="ECO:0007669"/>
    <property type="project" value="InterPro"/>
</dbReference>
<evidence type="ECO:0000259" key="2">
    <source>
        <dbReference type="PROSITE" id="PS50158"/>
    </source>
</evidence>
<dbReference type="SMART" id="SM00343">
    <property type="entry name" value="ZnF_C2HC"/>
    <property type="match status" value="1"/>
</dbReference>
<evidence type="ECO:0000256" key="1">
    <source>
        <dbReference type="PROSITE-ProRule" id="PRU00047"/>
    </source>
</evidence>
<evidence type="ECO:0000313" key="3">
    <source>
        <dbReference type="EMBL" id="GFC90606.1"/>
    </source>
</evidence>
<feature type="domain" description="CCHC-type" evidence="2">
    <location>
        <begin position="119"/>
        <end position="133"/>
    </location>
</feature>
<dbReference type="InterPro" id="IPR036875">
    <property type="entry name" value="Znf_CCHC_sf"/>
</dbReference>
<accession>A0A699RZQ8</accession>
<dbReference type="GO" id="GO:0008270">
    <property type="term" value="F:zinc ion binding"/>
    <property type="evidence" value="ECO:0007669"/>
    <property type="project" value="UniProtKB-KW"/>
</dbReference>
<name>A0A699RZQ8_TANCI</name>
<dbReference type="SUPFAM" id="SSF57756">
    <property type="entry name" value="Retrovirus zinc finger-like domains"/>
    <property type="match status" value="1"/>
</dbReference>
<protein>
    <recommendedName>
        <fullName evidence="2">CCHC-type domain-containing protein</fullName>
    </recommendedName>
</protein>
<dbReference type="Gene3D" id="4.10.60.10">
    <property type="entry name" value="Zinc finger, CCHC-type"/>
    <property type="match status" value="1"/>
</dbReference>
<gene>
    <name evidence="3" type="ORF">Tci_862576</name>
</gene>
<proteinExistence type="predicted"/>
<dbReference type="PROSITE" id="PS50158">
    <property type="entry name" value="ZF_CCHC"/>
    <property type="match status" value="1"/>
</dbReference>
<feature type="non-terminal residue" evidence="3">
    <location>
        <position position="147"/>
    </location>
</feature>